<gene>
    <name evidence="4" type="ORF">Bathy03g03520</name>
</gene>
<feature type="region of interest" description="Disordered" evidence="2">
    <location>
        <begin position="1951"/>
        <end position="1994"/>
    </location>
</feature>
<feature type="compositionally biased region" description="Polar residues" evidence="2">
    <location>
        <begin position="1617"/>
        <end position="1630"/>
    </location>
</feature>
<dbReference type="PANTHER" id="PTHR22050:SF0">
    <property type="entry name" value="TRANSMEMBRANE PROTEIN 131 HOMOLOG"/>
    <property type="match status" value="1"/>
</dbReference>
<feature type="compositionally biased region" description="Polar residues" evidence="2">
    <location>
        <begin position="1951"/>
        <end position="1968"/>
    </location>
</feature>
<accession>K8ETU4</accession>
<evidence type="ECO:0000256" key="1">
    <source>
        <dbReference type="SAM" id="Coils"/>
    </source>
</evidence>
<dbReference type="InterPro" id="IPR039877">
    <property type="entry name" value="TMEM131-like"/>
</dbReference>
<feature type="region of interest" description="Disordered" evidence="2">
    <location>
        <begin position="922"/>
        <end position="986"/>
    </location>
</feature>
<feature type="compositionally biased region" description="Polar residues" evidence="2">
    <location>
        <begin position="1595"/>
        <end position="1604"/>
    </location>
</feature>
<protein>
    <submittedName>
        <fullName evidence="4">Proteophosphoglycan ppg4</fullName>
    </submittedName>
</protein>
<name>K8ETU4_9CHLO</name>
<dbReference type="GO" id="GO:0016020">
    <property type="term" value="C:membrane"/>
    <property type="evidence" value="ECO:0007669"/>
    <property type="project" value="TreeGrafter"/>
</dbReference>
<feature type="compositionally biased region" description="Basic and acidic residues" evidence="2">
    <location>
        <begin position="1783"/>
        <end position="1798"/>
    </location>
</feature>
<evidence type="ECO:0000313" key="5">
    <source>
        <dbReference type="Proteomes" id="UP000198341"/>
    </source>
</evidence>
<feature type="transmembrane region" description="Helical" evidence="3">
    <location>
        <begin position="12"/>
        <end position="37"/>
    </location>
</feature>
<feature type="compositionally biased region" description="Basic and acidic residues" evidence="2">
    <location>
        <begin position="960"/>
        <end position="980"/>
    </location>
</feature>
<dbReference type="RefSeq" id="XP_007514438.1">
    <property type="nucleotide sequence ID" value="XM_007514376.1"/>
</dbReference>
<keyword evidence="3" id="KW-0812">Transmembrane</keyword>
<reference evidence="4 5" key="1">
    <citation type="submission" date="2011-10" db="EMBL/GenBank/DDBJ databases">
        <authorList>
            <person name="Genoscope - CEA"/>
        </authorList>
    </citation>
    <scope>NUCLEOTIDE SEQUENCE [LARGE SCALE GENOMIC DNA]</scope>
    <source>
        <strain evidence="4 5">RCC 1105</strain>
    </source>
</reference>
<evidence type="ECO:0000256" key="2">
    <source>
        <dbReference type="SAM" id="MobiDB-lite"/>
    </source>
</evidence>
<feature type="region of interest" description="Disordered" evidence="2">
    <location>
        <begin position="1778"/>
        <end position="1914"/>
    </location>
</feature>
<organism evidence="4 5">
    <name type="scientific">Bathycoccus prasinos</name>
    <dbReference type="NCBI Taxonomy" id="41875"/>
    <lineage>
        <taxon>Eukaryota</taxon>
        <taxon>Viridiplantae</taxon>
        <taxon>Chlorophyta</taxon>
        <taxon>Mamiellophyceae</taxon>
        <taxon>Mamiellales</taxon>
        <taxon>Bathycoccaceae</taxon>
        <taxon>Bathycoccus</taxon>
    </lineage>
</organism>
<evidence type="ECO:0000313" key="4">
    <source>
        <dbReference type="EMBL" id="CCO15875.1"/>
    </source>
</evidence>
<feature type="region of interest" description="Disordered" evidence="2">
    <location>
        <begin position="671"/>
        <end position="705"/>
    </location>
</feature>
<feature type="transmembrane region" description="Helical" evidence="3">
    <location>
        <begin position="1550"/>
        <end position="1571"/>
    </location>
</feature>
<feature type="coiled-coil region" evidence="1">
    <location>
        <begin position="200"/>
        <end position="234"/>
    </location>
</feature>
<keyword evidence="3" id="KW-1133">Transmembrane helix</keyword>
<evidence type="ECO:0000256" key="3">
    <source>
        <dbReference type="SAM" id="Phobius"/>
    </source>
</evidence>
<keyword evidence="3" id="KW-0472">Membrane</keyword>
<dbReference type="KEGG" id="bpg:Bathy03g03520"/>
<dbReference type="STRING" id="41875.K8ETU4"/>
<feature type="compositionally biased region" description="Low complexity" evidence="2">
    <location>
        <begin position="404"/>
        <end position="440"/>
    </location>
</feature>
<dbReference type="EMBL" id="FO082276">
    <property type="protein sequence ID" value="CCO15875.1"/>
    <property type="molecule type" value="Genomic_DNA"/>
</dbReference>
<feature type="region of interest" description="Disordered" evidence="2">
    <location>
        <begin position="1590"/>
        <end position="1700"/>
    </location>
</feature>
<feature type="compositionally biased region" description="Polar residues" evidence="2">
    <location>
        <begin position="1812"/>
        <end position="1824"/>
    </location>
</feature>
<feature type="compositionally biased region" description="Basic and acidic residues" evidence="2">
    <location>
        <begin position="1680"/>
        <end position="1691"/>
    </location>
</feature>
<feature type="compositionally biased region" description="Low complexity" evidence="2">
    <location>
        <begin position="1891"/>
        <end position="1912"/>
    </location>
</feature>
<keyword evidence="1" id="KW-0175">Coiled coil</keyword>
<keyword evidence="5" id="KW-1185">Reference proteome</keyword>
<dbReference type="PANTHER" id="PTHR22050">
    <property type="entry name" value="RW1 PROTEIN HOMOLOG"/>
    <property type="match status" value="1"/>
</dbReference>
<sequence>MKRDINSNVSSVFFALMTLFFLAATLCVSSVFLLSSWGPIGSDAIETTGGVKESFASVDGVDDDEIGAVGASSLSSSSPENNNNNELPFVLPDGAKTTQDVWKPRNFKPISRKKFKEFNLNLHPSVLRFEKAQVGWPTTKNLTVSNLDAEKPLRVYLITSDSVQVYTEGISYGRTKHEERVMQQNLLVAREMLENRRGDMEKHDEKIRYVTQRIDELNDRLIAAKEKLDRKESEDMLDENRKEHESLKLSVAKMQKMIRDTEADVQKSVDRLEEIMQVDGETMEESRSPLQGKDPIFVIPPSGSIEVTIRHAPLQTGRGRGTLSVQTDRGDILMPFTFLTKPNDFRVQKLSTKQVYGVPHDYDLGLFNPLLRVLNVTDVWTRSEFIKIDVPWVSSKREEEEDSSSSSKSSSPSSSSSSSSSSSNSQPSLSLSSSSLSPSSDGNNKEDSASFGWSIQPGTFSRLARVTLTAPVNRNGEVNAPSSGSVHSVRSTNTHQGIVYVKTTASSQAFEFPVSLEGVDNTVFTHPNEIDFGTIIVSEDNRKHGSKKLKERRSIYVTNGDLWPIRITSVSSPTSDIRPQLVSGRGVTVKPGETVEAARVWYDVKSRRTASETFVAERVTLSVENSIGRSYNLEILVRALVYESVPFRPIDKYALTFPSIEIPNTIEERELLSKESNPTTENGKESKKKKKKKNKEEEKEMPFSGLNHRLKERNVTFEHIGKQPLRLLNVELADINASRTAVVRYPKGRKISSGEVITFTFMDRMPVPSWKLNKKDDEITIITNLLKFPMRIERYDARLRCINADSKTSYNPTAPLEDMREEYEKSVEDTDDASKITVVAVESTCQPISFGIVGPGFNRTRVITLTNPHSKPLKIVSTWTDMPGAKVARLTTFDPESARISGWNGQVLYVFDRSHAIEEYYKEDEDSTHDAPCRPNKKRFSDMPGGCRQDYASKTQVDANTEKKADKNKSKDDKSGKTVGDRNSFADDDSILDEWSPLANEAWKSETSVEHERYGRQKYANDESEKWAEIIAGDFVVPARGRAIFHLAANIGEDNEFIERMSDSMRANYTFAVLTDDRWMQVPITASFSTGTLLPVNDVVRASVSMGKRHASVPIEVISTHNIPVMTRVSVLQHSMDGKRGSQKGVIVRHNENDGLIQPNVEEPQISAWVKLDLSEMHQEIFGDDDLMFDTAISEDFEDGEGGEDYLDGENVDSIGASAAELLQKKKVFVSSPPSKAEAKKLRSRLDKIASLEKKNAFHMKATVVVSNEATSLGDVDTVAVLVNLQSPSIIDSLASRSDDTDDVQYYSPSSFTDYADDKEEEEERGGLVANSTSSTFIDFVAAGQRSSKSKMLRVRNPTSKKLCFDAVPYMFPGASHADTPDLAVGKLLKRGGGMFSNLLASVTFGAISKSAPKFGSAREGENAFIFESTNINGNEGDSLICIEPSQTKSLGGIYFAPPKAAGKGHILKSSVCVRNSFTLLECVDVEGEVSEAYSFAAEKAEKEAAKASQAQKRRENSFKTKTYAFVARISANISLNVSGTLETITSPNFLAVFFAVCFVVTACLFAISVINQKKSVGVLKPVIVAETKTESSSEVHATTNMTADSHELQKSKDANTTKLPSPRLSNLKTSIKEVPKPSPTVASVDPVGGKPLPPKKEVSKPTLPITPKARTKGSSPRASKNDDVTIERELSGSSSASATDVAYASKKDTSTHAATVAAAATNTEAAGKKQTNVRKPSLDASLEEAKRNAAAALSRPVRIGNANKLVDLNNYVAPRAISTTRETSKRDDRNASADPPRKSLLPPWGRKHVPESSSSLANDTAFNQQQRQQQQVPPAASTHRAEQMQQQQHHQQRNPLSSASGSPRGFAPPGFENAQGMFQHVPSFGGSPMQQQQQQQQQQQAMQQQQQQRQQISQAPLLTPSHLSMATQEDRSAFDLWGGLGFGAMTSIFSDQSDATTGSNRNQQLERTQSEGVKDEDEGLNFHLPDMDFDELE</sequence>
<feature type="compositionally biased region" description="Basic and acidic residues" evidence="2">
    <location>
        <begin position="1605"/>
        <end position="1616"/>
    </location>
</feature>
<dbReference type="eggNOG" id="ENOG502S7QN">
    <property type="taxonomic scope" value="Eukaryota"/>
</dbReference>
<feature type="compositionally biased region" description="Acidic residues" evidence="2">
    <location>
        <begin position="1315"/>
        <end position="1324"/>
    </location>
</feature>
<feature type="region of interest" description="Disordered" evidence="2">
    <location>
        <begin position="1309"/>
        <end position="1328"/>
    </location>
</feature>
<feature type="region of interest" description="Disordered" evidence="2">
    <location>
        <begin position="396"/>
        <end position="451"/>
    </location>
</feature>
<dbReference type="Proteomes" id="UP000198341">
    <property type="component" value="Chromosome 3"/>
</dbReference>
<dbReference type="GeneID" id="19016889"/>
<proteinExistence type="predicted"/>